<keyword evidence="7" id="KW-0479">Metal-binding</keyword>
<evidence type="ECO:0000256" key="1">
    <source>
        <dbReference type="ARBA" id="ARBA00004651"/>
    </source>
</evidence>
<keyword evidence="10" id="KW-1185">Reference proteome</keyword>
<dbReference type="EMBL" id="AZQP01000017">
    <property type="protein sequence ID" value="EYE88592.1"/>
    <property type="molecule type" value="Genomic_DNA"/>
</dbReference>
<feature type="transmembrane region" description="Helical" evidence="8">
    <location>
        <begin position="191"/>
        <end position="211"/>
    </location>
</feature>
<feature type="transmembrane region" description="Helical" evidence="8">
    <location>
        <begin position="82"/>
        <end position="99"/>
    </location>
</feature>
<protein>
    <submittedName>
        <fullName evidence="9">Hemolysin</fullName>
    </submittedName>
</protein>
<dbReference type="Proteomes" id="UP000019681">
    <property type="component" value="Unassembled WGS sequence"/>
</dbReference>
<keyword evidence="3" id="KW-1003">Cell membrane</keyword>
<feature type="transmembrane region" description="Helical" evidence="8">
    <location>
        <begin position="131"/>
        <end position="152"/>
    </location>
</feature>
<evidence type="ECO:0000313" key="10">
    <source>
        <dbReference type="Proteomes" id="UP000019681"/>
    </source>
</evidence>
<dbReference type="GO" id="GO:0046872">
    <property type="term" value="F:metal ion binding"/>
    <property type="evidence" value="ECO:0007669"/>
    <property type="project" value="UniProtKB-KW"/>
</dbReference>
<reference evidence="9 10" key="1">
    <citation type="journal article" date="2014" name="Genome Announc.">
        <title>Draft Genome Sequence of Fervidicella metallireducens Strain AeBT, an Iron-Reducing Thermoanaerobe from the Great Artesian Basin.</title>
        <authorList>
            <person name="Patel B.K."/>
        </authorList>
    </citation>
    <scope>NUCLEOTIDE SEQUENCE [LARGE SCALE GENOMIC DNA]</scope>
    <source>
        <strain evidence="9 10">AeB</strain>
    </source>
</reference>
<feature type="binding site" evidence="7">
    <location>
        <position position="196"/>
    </location>
    <ligand>
        <name>Zn(2+)</name>
        <dbReference type="ChEBI" id="CHEBI:29105"/>
    </ligand>
</feature>
<dbReference type="GO" id="GO:0140911">
    <property type="term" value="F:pore-forming activity"/>
    <property type="evidence" value="ECO:0007669"/>
    <property type="project" value="InterPro"/>
</dbReference>
<feature type="binding site" evidence="7">
    <location>
        <position position="63"/>
    </location>
    <ligand>
        <name>Zn(2+)</name>
        <dbReference type="ChEBI" id="CHEBI:29105"/>
    </ligand>
</feature>
<dbReference type="PANTHER" id="PTHR20855">
    <property type="entry name" value="ADIPOR/PROGESTIN RECEPTOR-RELATED"/>
    <property type="match status" value="1"/>
</dbReference>
<dbReference type="InterPro" id="IPR004254">
    <property type="entry name" value="AdipoR/HlyIII-related"/>
</dbReference>
<dbReference type="RefSeq" id="WP_035379379.1">
    <property type="nucleotide sequence ID" value="NZ_AZQP01000017.1"/>
</dbReference>
<organism evidence="9 10">
    <name type="scientific">Fervidicella metallireducens AeB</name>
    <dbReference type="NCBI Taxonomy" id="1403537"/>
    <lineage>
        <taxon>Bacteria</taxon>
        <taxon>Bacillati</taxon>
        <taxon>Bacillota</taxon>
        <taxon>Clostridia</taxon>
        <taxon>Eubacteriales</taxon>
        <taxon>Clostridiaceae</taxon>
        <taxon>Fervidicella</taxon>
    </lineage>
</organism>
<evidence type="ECO:0000256" key="6">
    <source>
        <dbReference type="ARBA" id="ARBA00023136"/>
    </source>
</evidence>
<proteinExistence type="inferred from homology"/>
<evidence type="ECO:0000256" key="3">
    <source>
        <dbReference type="ARBA" id="ARBA00022475"/>
    </source>
</evidence>
<keyword evidence="6 8" id="KW-0472">Membrane</keyword>
<dbReference type="InterPro" id="IPR005744">
    <property type="entry name" value="Hy-lIII"/>
</dbReference>
<keyword evidence="4 8" id="KW-0812">Transmembrane</keyword>
<comment type="subcellular location">
    <subcellularLocation>
        <location evidence="1">Cell membrane</location>
        <topology evidence="1">Multi-pass membrane protein</topology>
    </subcellularLocation>
</comment>
<gene>
    <name evidence="9" type="ORF">Q428_06960</name>
</gene>
<evidence type="ECO:0000256" key="5">
    <source>
        <dbReference type="ARBA" id="ARBA00022989"/>
    </source>
</evidence>
<name>A0A017RVA9_9CLOT</name>
<sequence length="214" mass="24197">MLAKGFRDPGSGLSHLIGAVVSVIALVVMLFTAIERRDVWEIVSFSIFGASLIMLYTASSVYHIVNAPDEVIKVLRKLDHSMIYVLIAGTYTPICLILLRGKIGYIMLSVIWFLAITGIVCKMFFMNIPRWIYTTIYIIMGWLVVIAIVPLIKASSLTAVLWLVVGGVFYTTGGIIYILKKPNFIPKWFGFHEIFHIFIMLGSICHFIFIYKFC</sequence>
<dbReference type="PANTHER" id="PTHR20855:SF3">
    <property type="entry name" value="LD03007P"/>
    <property type="match status" value="1"/>
</dbReference>
<dbReference type="STRING" id="1403537.Q428_06960"/>
<evidence type="ECO:0000256" key="2">
    <source>
        <dbReference type="ARBA" id="ARBA00008488"/>
    </source>
</evidence>
<accession>A0A017RVA9</accession>
<dbReference type="GO" id="GO:0005886">
    <property type="term" value="C:plasma membrane"/>
    <property type="evidence" value="ECO:0007669"/>
    <property type="project" value="UniProtKB-SubCell"/>
</dbReference>
<feature type="transmembrane region" description="Helical" evidence="8">
    <location>
        <begin position="106"/>
        <end position="125"/>
    </location>
</feature>
<evidence type="ECO:0000256" key="4">
    <source>
        <dbReference type="ARBA" id="ARBA00022692"/>
    </source>
</evidence>
<keyword evidence="5 8" id="KW-1133">Transmembrane helix</keyword>
<feature type="transmembrane region" description="Helical" evidence="8">
    <location>
        <begin position="12"/>
        <end position="32"/>
    </location>
</feature>
<evidence type="ECO:0000256" key="7">
    <source>
        <dbReference type="PIRSR" id="PIRSR604254-1"/>
    </source>
</evidence>
<comment type="similarity">
    <text evidence="2">Belongs to the UPF0073 (Hly-III) family.</text>
</comment>
<feature type="transmembrane region" description="Helical" evidence="8">
    <location>
        <begin position="39"/>
        <end position="62"/>
    </location>
</feature>
<dbReference type="OrthoDB" id="9813689at2"/>
<feature type="binding site" evidence="7">
    <location>
        <position position="192"/>
    </location>
    <ligand>
        <name>Zn(2+)</name>
        <dbReference type="ChEBI" id="CHEBI:29105"/>
    </ligand>
</feature>
<dbReference type="AlphaFoldDB" id="A0A017RVA9"/>
<comment type="caution">
    <text evidence="9">The sequence shown here is derived from an EMBL/GenBank/DDBJ whole genome shotgun (WGS) entry which is preliminary data.</text>
</comment>
<feature type="transmembrane region" description="Helical" evidence="8">
    <location>
        <begin position="159"/>
        <end position="179"/>
    </location>
</feature>
<evidence type="ECO:0000313" key="9">
    <source>
        <dbReference type="EMBL" id="EYE88592.1"/>
    </source>
</evidence>
<evidence type="ECO:0000256" key="8">
    <source>
        <dbReference type="SAM" id="Phobius"/>
    </source>
</evidence>
<dbReference type="Pfam" id="PF03006">
    <property type="entry name" value="HlyIII"/>
    <property type="match status" value="1"/>
</dbReference>
<keyword evidence="7" id="KW-0862">Zinc</keyword>
<dbReference type="NCBIfam" id="TIGR01065">
    <property type="entry name" value="hlyIII"/>
    <property type="match status" value="1"/>
</dbReference>